<comment type="caution">
    <text evidence="1">The sequence shown here is derived from an EMBL/GenBank/DDBJ whole genome shotgun (WGS) entry which is preliminary data.</text>
</comment>
<sequence>MKEAGEKAPQEGLIIADELVQKLRSFASGIYLMPAFNRYDLAVEVIEKIKG</sequence>
<dbReference type="AlphaFoldDB" id="X1CMZ3"/>
<name>X1CMZ3_9ZZZZ</name>
<feature type="non-terminal residue" evidence="1">
    <location>
        <position position="51"/>
    </location>
</feature>
<accession>X1CMZ3</accession>
<reference evidence="1" key="1">
    <citation type="journal article" date="2014" name="Front. Microbiol.">
        <title>High frequency of phylogenetically diverse reductive dehalogenase-homologous genes in deep subseafloor sedimentary metagenomes.</title>
        <authorList>
            <person name="Kawai M."/>
            <person name="Futagami T."/>
            <person name="Toyoda A."/>
            <person name="Takaki Y."/>
            <person name="Nishi S."/>
            <person name="Hori S."/>
            <person name="Arai W."/>
            <person name="Tsubouchi T."/>
            <person name="Morono Y."/>
            <person name="Uchiyama I."/>
            <person name="Ito T."/>
            <person name="Fujiyama A."/>
            <person name="Inagaki F."/>
            <person name="Takami H."/>
        </authorList>
    </citation>
    <scope>NUCLEOTIDE SEQUENCE</scope>
    <source>
        <strain evidence="1">Expedition CK06-06</strain>
    </source>
</reference>
<organism evidence="1">
    <name type="scientific">marine sediment metagenome</name>
    <dbReference type="NCBI Taxonomy" id="412755"/>
    <lineage>
        <taxon>unclassified sequences</taxon>
        <taxon>metagenomes</taxon>
        <taxon>ecological metagenomes</taxon>
    </lineage>
</organism>
<protein>
    <submittedName>
        <fullName evidence="1">Uncharacterized protein</fullName>
    </submittedName>
</protein>
<evidence type="ECO:0000313" key="1">
    <source>
        <dbReference type="EMBL" id="GAH09142.1"/>
    </source>
</evidence>
<gene>
    <name evidence="1" type="ORF">S01H4_55823</name>
</gene>
<proteinExistence type="predicted"/>
<dbReference type="EMBL" id="BART01032268">
    <property type="protein sequence ID" value="GAH09142.1"/>
    <property type="molecule type" value="Genomic_DNA"/>
</dbReference>